<organism evidence="1 2">
    <name type="scientific">Candidatus Scatocola faecipullorum</name>
    <dbReference type="NCBI Taxonomy" id="2840917"/>
    <lineage>
        <taxon>Bacteria</taxon>
        <taxon>Pseudomonadati</taxon>
        <taxon>Pseudomonadota</taxon>
        <taxon>Alphaproteobacteria</taxon>
        <taxon>Rhodospirillales</taxon>
        <taxon>Rhodospirillaceae</taxon>
        <taxon>Rhodospirillaceae incertae sedis</taxon>
        <taxon>Candidatus Scatocola</taxon>
    </lineage>
</organism>
<sequence>MLVSANAFAVDSTGCGLGSMAWRGQKGIGPQVLAVTTNGSFSNQTFGITFGTSGCDPEGRVTGGTQKMVLAFIENNMEQYALDASRGSGETIDTLAGILNMDKSVLGAKSQQNFAVLFPDENVQAVDVTLSLFEILKA</sequence>
<gene>
    <name evidence="1" type="ORF">IAD20_07520</name>
</gene>
<dbReference type="Pfam" id="PF11220">
    <property type="entry name" value="DUF3015"/>
    <property type="match status" value="1"/>
</dbReference>
<dbReference type="InterPro" id="IPR021383">
    <property type="entry name" value="DUF3015"/>
</dbReference>
<dbReference type="AlphaFoldDB" id="A0A9D1M592"/>
<accession>A0A9D1M592</accession>
<dbReference type="EMBL" id="DVNC01000051">
    <property type="protein sequence ID" value="HIU53911.1"/>
    <property type="molecule type" value="Genomic_DNA"/>
</dbReference>
<evidence type="ECO:0000313" key="2">
    <source>
        <dbReference type="Proteomes" id="UP000824107"/>
    </source>
</evidence>
<comment type="caution">
    <text evidence="1">The sequence shown here is derived from an EMBL/GenBank/DDBJ whole genome shotgun (WGS) entry which is preliminary data.</text>
</comment>
<name>A0A9D1M592_9PROT</name>
<dbReference type="Proteomes" id="UP000824107">
    <property type="component" value="Unassembled WGS sequence"/>
</dbReference>
<evidence type="ECO:0000313" key="1">
    <source>
        <dbReference type="EMBL" id="HIU53911.1"/>
    </source>
</evidence>
<reference evidence="1" key="1">
    <citation type="submission" date="2020-10" db="EMBL/GenBank/DDBJ databases">
        <authorList>
            <person name="Gilroy R."/>
        </authorList>
    </citation>
    <scope>NUCLEOTIDE SEQUENCE</scope>
    <source>
        <strain evidence="1">ChiW3-316</strain>
    </source>
</reference>
<reference evidence="1" key="2">
    <citation type="journal article" date="2021" name="PeerJ">
        <title>Extensive microbial diversity within the chicken gut microbiome revealed by metagenomics and culture.</title>
        <authorList>
            <person name="Gilroy R."/>
            <person name="Ravi A."/>
            <person name="Getino M."/>
            <person name="Pursley I."/>
            <person name="Horton D.L."/>
            <person name="Alikhan N.F."/>
            <person name="Baker D."/>
            <person name="Gharbi K."/>
            <person name="Hall N."/>
            <person name="Watson M."/>
            <person name="Adriaenssens E.M."/>
            <person name="Foster-Nyarko E."/>
            <person name="Jarju S."/>
            <person name="Secka A."/>
            <person name="Antonio M."/>
            <person name="Oren A."/>
            <person name="Chaudhuri R.R."/>
            <person name="La Ragione R."/>
            <person name="Hildebrand F."/>
            <person name="Pallen M.J."/>
        </authorList>
    </citation>
    <scope>NUCLEOTIDE SEQUENCE</scope>
    <source>
        <strain evidence="1">ChiW3-316</strain>
    </source>
</reference>
<proteinExistence type="predicted"/>
<protein>
    <submittedName>
        <fullName evidence="1">DUF3015 family protein</fullName>
    </submittedName>
</protein>